<feature type="transmembrane region" description="Helical" evidence="1">
    <location>
        <begin position="225"/>
        <end position="246"/>
    </location>
</feature>
<feature type="transmembrane region" description="Helical" evidence="1">
    <location>
        <begin position="189"/>
        <end position="213"/>
    </location>
</feature>
<feature type="transmembrane region" description="Helical" evidence="1">
    <location>
        <begin position="76"/>
        <end position="94"/>
    </location>
</feature>
<evidence type="ECO:0000256" key="1">
    <source>
        <dbReference type="SAM" id="Phobius"/>
    </source>
</evidence>
<dbReference type="EMBL" id="CP037423">
    <property type="protein sequence ID" value="QDV45160.1"/>
    <property type="molecule type" value="Genomic_DNA"/>
</dbReference>
<dbReference type="KEGG" id="snep:Enr13x_50340"/>
<keyword evidence="1" id="KW-0472">Membrane</keyword>
<reference evidence="2 3" key="1">
    <citation type="submission" date="2019-03" db="EMBL/GenBank/DDBJ databases">
        <title>Deep-cultivation of Planctomycetes and their phenomic and genomic characterization uncovers novel biology.</title>
        <authorList>
            <person name="Wiegand S."/>
            <person name="Jogler M."/>
            <person name="Boedeker C."/>
            <person name="Pinto D."/>
            <person name="Vollmers J."/>
            <person name="Rivas-Marin E."/>
            <person name="Kohn T."/>
            <person name="Peeters S.H."/>
            <person name="Heuer A."/>
            <person name="Rast P."/>
            <person name="Oberbeckmann S."/>
            <person name="Bunk B."/>
            <person name="Jeske O."/>
            <person name="Meyerdierks A."/>
            <person name="Storesund J.E."/>
            <person name="Kallscheuer N."/>
            <person name="Luecker S."/>
            <person name="Lage O.M."/>
            <person name="Pohl T."/>
            <person name="Merkel B.J."/>
            <person name="Hornburger P."/>
            <person name="Mueller R.-W."/>
            <person name="Bruemmer F."/>
            <person name="Labrenz M."/>
            <person name="Spormann A.M."/>
            <person name="Op den Camp H."/>
            <person name="Overmann J."/>
            <person name="Amann R."/>
            <person name="Jetten M.S.M."/>
            <person name="Mascher T."/>
            <person name="Medema M.H."/>
            <person name="Devos D.P."/>
            <person name="Kaster A.-K."/>
            <person name="Ovreas L."/>
            <person name="Rohde M."/>
            <person name="Galperin M.Y."/>
            <person name="Jogler C."/>
        </authorList>
    </citation>
    <scope>NUCLEOTIDE SEQUENCE [LARGE SCALE GENOMIC DNA]</scope>
    <source>
        <strain evidence="2 3">Enr13</strain>
    </source>
</reference>
<feature type="transmembrane region" description="Helical" evidence="1">
    <location>
        <begin position="21"/>
        <end position="39"/>
    </location>
</feature>
<evidence type="ECO:0000313" key="3">
    <source>
        <dbReference type="Proteomes" id="UP000319004"/>
    </source>
</evidence>
<feature type="transmembrane region" description="Helical" evidence="1">
    <location>
        <begin position="51"/>
        <end position="69"/>
    </location>
</feature>
<feature type="transmembrane region" description="Helical" evidence="1">
    <location>
        <begin position="110"/>
        <end position="131"/>
    </location>
</feature>
<gene>
    <name evidence="2" type="ORF">Enr13x_50340</name>
</gene>
<sequence>MPPSKRKSGAAHGNETNARKFVRNICLTLYALVLVASAFSVTRWQGVENHWLLLVGFVLSQCSMVALWAADFRGHAAVSCAALTFVSILCWWIITPFRFVGFGDASEVCWVIVVTTQALATMTGATCLDTFSKSSRRKHSNRVVHGVRLRKFSFSIGNLILWTTFVAVGLLIVQQILLSNGWTSDSPGATQVCLALLMGLAGAALAVMWLAIFRGALWPVVAQRLIMWLPVCLYGTFFFHILMAYLQGALFIPSIKTVTPLVAQYLFDGLTLLATLNHTRR</sequence>
<keyword evidence="1" id="KW-0812">Transmembrane</keyword>
<keyword evidence="3" id="KW-1185">Reference proteome</keyword>
<dbReference type="AlphaFoldDB" id="A0A518HWD0"/>
<evidence type="ECO:0000313" key="2">
    <source>
        <dbReference type="EMBL" id="QDV45160.1"/>
    </source>
</evidence>
<keyword evidence="1" id="KW-1133">Transmembrane helix</keyword>
<name>A0A518HWD0_9BACT</name>
<feature type="transmembrane region" description="Helical" evidence="1">
    <location>
        <begin position="152"/>
        <end position="177"/>
    </location>
</feature>
<feature type="transmembrane region" description="Helical" evidence="1">
    <location>
        <begin position="258"/>
        <end position="276"/>
    </location>
</feature>
<dbReference type="Proteomes" id="UP000319004">
    <property type="component" value="Chromosome"/>
</dbReference>
<proteinExistence type="predicted"/>
<accession>A0A518HWD0</accession>
<protein>
    <submittedName>
        <fullName evidence="2">Uncharacterized protein</fullName>
    </submittedName>
</protein>
<organism evidence="2 3">
    <name type="scientific">Stieleria neptunia</name>
    <dbReference type="NCBI Taxonomy" id="2527979"/>
    <lineage>
        <taxon>Bacteria</taxon>
        <taxon>Pseudomonadati</taxon>
        <taxon>Planctomycetota</taxon>
        <taxon>Planctomycetia</taxon>
        <taxon>Pirellulales</taxon>
        <taxon>Pirellulaceae</taxon>
        <taxon>Stieleria</taxon>
    </lineage>
</organism>